<comment type="similarity">
    <text evidence="1">Belongs to the bacterial ribosomal protein bS21 family.</text>
</comment>
<reference evidence="4 5" key="1">
    <citation type="journal article" date="2010" name="Plant Cell">
        <title>The Chlorella variabilis NC64A genome reveals adaptation to photosymbiosis, coevolution with viruses, and cryptic sex.</title>
        <authorList>
            <person name="Blanc G."/>
            <person name="Duncan G."/>
            <person name="Agarkova I."/>
            <person name="Borodovsky M."/>
            <person name="Gurnon J."/>
            <person name="Kuo A."/>
            <person name="Lindquist E."/>
            <person name="Lucas S."/>
            <person name="Pangilinan J."/>
            <person name="Polle J."/>
            <person name="Salamov A."/>
            <person name="Terry A."/>
            <person name="Yamada T."/>
            <person name="Dunigan D.D."/>
            <person name="Grigoriev I.V."/>
            <person name="Claverie J.M."/>
            <person name="Van Etten J.L."/>
        </authorList>
    </citation>
    <scope>NUCLEOTIDE SEQUENCE [LARGE SCALE GENOMIC DNA]</scope>
    <source>
        <strain evidence="4 5">NC64A</strain>
    </source>
</reference>
<dbReference type="Proteomes" id="UP000008141">
    <property type="component" value="Unassembled WGS sequence"/>
</dbReference>
<dbReference type="KEGG" id="cvr:CHLNCDRAFT_134681"/>
<dbReference type="NCBIfam" id="TIGR00030">
    <property type="entry name" value="S21p"/>
    <property type="match status" value="1"/>
</dbReference>
<dbReference type="AlphaFoldDB" id="E1ZGI4"/>
<proteinExistence type="inferred from homology"/>
<evidence type="ECO:0000313" key="5">
    <source>
        <dbReference type="Proteomes" id="UP000008141"/>
    </source>
</evidence>
<dbReference type="OrthoDB" id="2501249at2759"/>
<dbReference type="GO" id="GO:0006412">
    <property type="term" value="P:translation"/>
    <property type="evidence" value="ECO:0007669"/>
    <property type="project" value="InterPro"/>
</dbReference>
<evidence type="ECO:0000256" key="2">
    <source>
        <dbReference type="ARBA" id="ARBA00022980"/>
    </source>
</evidence>
<evidence type="ECO:0000256" key="3">
    <source>
        <dbReference type="ARBA" id="ARBA00023274"/>
    </source>
</evidence>
<dbReference type="GO" id="GO:1990904">
    <property type="term" value="C:ribonucleoprotein complex"/>
    <property type="evidence" value="ECO:0007669"/>
    <property type="project" value="UniProtKB-KW"/>
</dbReference>
<accession>E1ZGI4</accession>
<dbReference type="EMBL" id="GL433846">
    <property type="protein sequence ID" value="EFN54938.1"/>
    <property type="molecule type" value="Genomic_DNA"/>
</dbReference>
<protein>
    <recommendedName>
        <fullName evidence="6">Ribosomal protein S21</fullName>
    </recommendedName>
</protein>
<dbReference type="GO" id="GO:0003735">
    <property type="term" value="F:structural constituent of ribosome"/>
    <property type="evidence" value="ECO:0007669"/>
    <property type="project" value="InterPro"/>
</dbReference>
<evidence type="ECO:0008006" key="6">
    <source>
        <dbReference type="Google" id="ProtNLM"/>
    </source>
</evidence>
<sequence>MRPHISVEVPNGNVDKAWRTLQRKLREEHYMEAAQAREYYVKPSERRKLQASASAKRFRDQEFKEMLQWVMRRKSRGF</sequence>
<keyword evidence="2" id="KW-0689">Ribosomal protein</keyword>
<dbReference type="GO" id="GO:0005840">
    <property type="term" value="C:ribosome"/>
    <property type="evidence" value="ECO:0007669"/>
    <property type="project" value="UniProtKB-KW"/>
</dbReference>
<gene>
    <name evidence="4" type="ORF">CHLNCDRAFT_134681</name>
</gene>
<dbReference type="InParanoid" id="E1ZGI4"/>
<dbReference type="Pfam" id="PF01165">
    <property type="entry name" value="Ribosomal_S21"/>
    <property type="match status" value="1"/>
</dbReference>
<evidence type="ECO:0000256" key="1">
    <source>
        <dbReference type="ARBA" id="ARBA00006640"/>
    </source>
</evidence>
<keyword evidence="5" id="KW-1185">Reference proteome</keyword>
<dbReference type="InterPro" id="IPR001911">
    <property type="entry name" value="Ribosomal_bS21"/>
</dbReference>
<dbReference type="RefSeq" id="XP_005847040.1">
    <property type="nucleotide sequence ID" value="XM_005846978.1"/>
</dbReference>
<organism evidence="5">
    <name type="scientific">Chlorella variabilis</name>
    <name type="common">Green alga</name>
    <dbReference type="NCBI Taxonomy" id="554065"/>
    <lineage>
        <taxon>Eukaryota</taxon>
        <taxon>Viridiplantae</taxon>
        <taxon>Chlorophyta</taxon>
        <taxon>core chlorophytes</taxon>
        <taxon>Trebouxiophyceae</taxon>
        <taxon>Chlorellales</taxon>
        <taxon>Chlorellaceae</taxon>
        <taxon>Chlorella clade</taxon>
        <taxon>Chlorella</taxon>
    </lineage>
</organism>
<name>E1ZGI4_CHLVA</name>
<evidence type="ECO:0000313" key="4">
    <source>
        <dbReference type="EMBL" id="EFN54938.1"/>
    </source>
</evidence>
<keyword evidence="3" id="KW-0687">Ribonucleoprotein</keyword>
<dbReference type="GeneID" id="17354257"/>